<dbReference type="AlphaFoldDB" id="A0A366JL91"/>
<evidence type="ECO:0000256" key="7">
    <source>
        <dbReference type="ARBA" id="ARBA00022898"/>
    </source>
</evidence>
<dbReference type="SUPFAM" id="SSF53850">
    <property type="entry name" value="Periplasmic binding protein-like II"/>
    <property type="match status" value="1"/>
</dbReference>
<evidence type="ECO:0000256" key="8">
    <source>
        <dbReference type="ARBA" id="ARBA00022977"/>
    </source>
</evidence>
<keyword evidence="12" id="KW-0732">Signal</keyword>
<evidence type="ECO:0000256" key="1">
    <source>
        <dbReference type="ARBA" id="ARBA00003469"/>
    </source>
</evidence>
<evidence type="ECO:0000256" key="9">
    <source>
        <dbReference type="ARBA" id="ARBA00023004"/>
    </source>
</evidence>
<evidence type="ECO:0000256" key="12">
    <source>
        <dbReference type="SAM" id="SignalP"/>
    </source>
</evidence>
<dbReference type="GO" id="GO:0009228">
    <property type="term" value="P:thiamine biosynthetic process"/>
    <property type="evidence" value="ECO:0007669"/>
    <property type="project" value="UniProtKB-KW"/>
</dbReference>
<dbReference type="PANTHER" id="PTHR31528:SF1">
    <property type="entry name" value="4-AMINO-5-HYDROXYMETHYL-2-METHYLPYRIMIDINE PHOSPHATE SYNTHASE THI11-RELATED"/>
    <property type="match status" value="1"/>
</dbReference>
<dbReference type="PANTHER" id="PTHR31528">
    <property type="entry name" value="4-AMINO-5-HYDROXYMETHYL-2-METHYLPYRIMIDINE PHOSPHATE SYNTHASE THI11-RELATED"/>
    <property type="match status" value="1"/>
</dbReference>
<sequence length="355" mass="38048">MFIKKSGAVLLLVLALVLAGCSGGGNNQTTNETGKDGKKLTKITFSEPARILSLAPFYAAVEKGFLEEEGIKAEIASGGGGSQVIASLLSGQAQFAISGPRSMFVPLEKGEDLVAIQSLNSALTFEIALSNEYMEEKNINIDDPLKDRVAALEGASIGTNVVGDSGDIYTRYLMQLHGIDPSTVKMVKLAGTGPKIGGMKEGVVSGGISSPPFAAQVKDEGVGELVIKASEEPTYANMVWEVVFADREYLKENPDIAAKVVRAIGKGIEFTRENPKEAAESIASYFEGTDRKVLENSLIDLKDTFQGYGEMTKESWDNAQVPLVEFGDLTGITKEQDTEPGSIWTNEYIEEAFPE</sequence>
<organism evidence="14 15">
    <name type="scientific">Cytobacillus firmus</name>
    <name type="common">Bacillus firmus</name>
    <dbReference type="NCBI Taxonomy" id="1399"/>
    <lineage>
        <taxon>Bacteria</taxon>
        <taxon>Bacillati</taxon>
        <taxon>Bacillota</taxon>
        <taxon>Bacilli</taxon>
        <taxon>Bacillales</taxon>
        <taxon>Bacillaceae</taxon>
        <taxon>Cytobacillus</taxon>
    </lineage>
</organism>
<dbReference type="InterPro" id="IPR015168">
    <property type="entry name" value="SsuA/THI5"/>
</dbReference>
<dbReference type="Gene3D" id="3.40.190.10">
    <property type="entry name" value="Periplasmic binding protein-like II"/>
    <property type="match status" value="2"/>
</dbReference>
<evidence type="ECO:0000256" key="2">
    <source>
        <dbReference type="ARBA" id="ARBA00004948"/>
    </source>
</evidence>
<dbReference type="OrthoDB" id="9815602at2"/>
<comment type="subunit">
    <text evidence="4">Homodimer.</text>
</comment>
<evidence type="ECO:0000256" key="5">
    <source>
        <dbReference type="ARBA" id="ARBA00022679"/>
    </source>
</evidence>
<comment type="caution">
    <text evidence="14">The sequence shown here is derived from an EMBL/GenBank/DDBJ whole genome shotgun (WGS) entry which is preliminary data.</text>
</comment>
<dbReference type="GO" id="GO:0016740">
    <property type="term" value="F:transferase activity"/>
    <property type="evidence" value="ECO:0007669"/>
    <property type="project" value="UniProtKB-KW"/>
</dbReference>
<keyword evidence="6" id="KW-0479">Metal-binding</keyword>
<evidence type="ECO:0000256" key="4">
    <source>
        <dbReference type="ARBA" id="ARBA00011738"/>
    </source>
</evidence>
<comment type="pathway">
    <text evidence="2">Cofactor biosynthesis; thiamine diphosphate biosynthesis.</text>
</comment>
<reference evidence="14 15" key="1">
    <citation type="submission" date="2018-06" db="EMBL/GenBank/DDBJ databases">
        <title>Freshwater and sediment microbial communities from various areas in North America, analyzing microbe dynamics in response to fracking.</title>
        <authorList>
            <person name="Lamendella R."/>
        </authorList>
    </citation>
    <scope>NUCLEOTIDE SEQUENCE [LARGE SCALE GENOMIC DNA]</scope>
    <source>
        <strain evidence="14 15">14_TX</strain>
    </source>
</reference>
<proteinExistence type="inferred from homology"/>
<dbReference type="GO" id="GO:0046872">
    <property type="term" value="F:metal ion binding"/>
    <property type="evidence" value="ECO:0007669"/>
    <property type="project" value="UniProtKB-KW"/>
</dbReference>
<evidence type="ECO:0000259" key="13">
    <source>
        <dbReference type="Pfam" id="PF09084"/>
    </source>
</evidence>
<dbReference type="EMBL" id="QNSF01000018">
    <property type="protein sequence ID" value="RBP87581.1"/>
    <property type="molecule type" value="Genomic_DNA"/>
</dbReference>
<comment type="catalytic activity">
    <reaction evidence="11">
        <text>N(6)-(pyridoxal phosphate)-L-lysyl-[4-amino-5-hydroxymethyl-2-methylpyrimidine phosphate synthase] + L-histidyl-[4-amino-5-hydroxymethyl-2-methylpyrimidine phosphate synthase] + 2 Fe(3+) + 4 H2O = L-lysyl-[4-amino-5-hydroxymethyl-2-methylpyrimidine phosphate synthase] + (2S)-2-amino-5-hydroxy-4-oxopentanoyl-[4-amino-5-hydroxymethyl-2-methylpyrimidine phosphate synthase] + 4-amino-2-methyl-5-(phosphooxymethyl)pyrimidine + 3-oxopropanoate + 2 Fe(2+) + 2 H(+)</text>
        <dbReference type="Rhea" id="RHEA:65756"/>
        <dbReference type="Rhea" id="RHEA-COMP:16892"/>
        <dbReference type="Rhea" id="RHEA-COMP:16893"/>
        <dbReference type="Rhea" id="RHEA-COMP:16894"/>
        <dbReference type="Rhea" id="RHEA-COMP:16895"/>
        <dbReference type="ChEBI" id="CHEBI:15377"/>
        <dbReference type="ChEBI" id="CHEBI:15378"/>
        <dbReference type="ChEBI" id="CHEBI:29033"/>
        <dbReference type="ChEBI" id="CHEBI:29034"/>
        <dbReference type="ChEBI" id="CHEBI:29969"/>
        <dbReference type="ChEBI" id="CHEBI:29979"/>
        <dbReference type="ChEBI" id="CHEBI:33190"/>
        <dbReference type="ChEBI" id="CHEBI:58354"/>
        <dbReference type="ChEBI" id="CHEBI:143915"/>
        <dbReference type="ChEBI" id="CHEBI:157692"/>
    </reaction>
    <physiologicalReaction direction="left-to-right" evidence="11">
        <dbReference type="Rhea" id="RHEA:65757"/>
    </physiologicalReaction>
</comment>
<keyword evidence="5" id="KW-0808">Transferase</keyword>
<dbReference type="Proteomes" id="UP000252731">
    <property type="component" value="Unassembled WGS sequence"/>
</dbReference>
<keyword evidence="7" id="KW-0663">Pyridoxal phosphate</keyword>
<feature type="chain" id="PRO_5039115607" description="Thiamine pyrimidine synthase" evidence="12">
    <location>
        <begin position="20"/>
        <end position="355"/>
    </location>
</feature>
<comment type="similarity">
    <text evidence="3">Belongs to the NMT1/THI5 family.</text>
</comment>
<dbReference type="Pfam" id="PF09084">
    <property type="entry name" value="NMT1"/>
    <property type="match status" value="1"/>
</dbReference>
<dbReference type="InterPro" id="IPR027939">
    <property type="entry name" value="NMT1/THI5"/>
</dbReference>
<evidence type="ECO:0000256" key="11">
    <source>
        <dbReference type="ARBA" id="ARBA00048179"/>
    </source>
</evidence>
<name>A0A366JL91_CYTFI</name>
<keyword evidence="8" id="KW-0784">Thiamine biosynthesis</keyword>
<dbReference type="RefSeq" id="WP_113885175.1">
    <property type="nucleotide sequence ID" value="NZ_QNSF01000018.1"/>
</dbReference>
<gene>
    <name evidence="14" type="ORF">DFO70_1183</name>
</gene>
<evidence type="ECO:0000256" key="3">
    <source>
        <dbReference type="ARBA" id="ARBA00009406"/>
    </source>
</evidence>
<evidence type="ECO:0000313" key="15">
    <source>
        <dbReference type="Proteomes" id="UP000252731"/>
    </source>
</evidence>
<evidence type="ECO:0000313" key="14">
    <source>
        <dbReference type="EMBL" id="RBP87581.1"/>
    </source>
</evidence>
<protein>
    <recommendedName>
        <fullName evidence="10">Thiamine pyrimidine synthase</fullName>
    </recommendedName>
</protein>
<evidence type="ECO:0000256" key="10">
    <source>
        <dbReference type="ARBA" id="ARBA00033171"/>
    </source>
</evidence>
<keyword evidence="15" id="KW-1185">Reference proteome</keyword>
<accession>A0A366JL91</accession>
<dbReference type="PROSITE" id="PS51257">
    <property type="entry name" value="PROKAR_LIPOPROTEIN"/>
    <property type="match status" value="1"/>
</dbReference>
<evidence type="ECO:0000256" key="6">
    <source>
        <dbReference type="ARBA" id="ARBA00022723"/>
    </source>
</evidence>
<feature type="signal peptide" evidence="12">
    <location>
        <begin position="1"/>
        <end position="19"/>
    </location>
</feature>
<keyword evidence="9" id="KW-0408">Iron</keyword>
<comment type="function">
    <text evidence="1">Responsible for the formation of the pyrimidine heterocycle in the thiamine biosynthesis pathway. Catalyzes the formation of hydroxymethylpyrimidine phosphate (HMP-P) from histidine and pyridoxal phosphate (PLP). The protein uses PLP and the active site histidine to form HMP-P, generating an inactive enzyme. The enzyme can only undergo a single turnover, which suggests it is a suicide enzyme.</text>
</comment>
<feature type="domain" description="SsuA/THI5-like" evidence="13">
    <location>
        <begin position="54"/>
        <end position="278"/>
    </location>
</feature>